<keyword evidence="2" id="KW-1185">Reference proteome</keyword>
<organism evidence="1 2">
    <name type="scientific">Halalkalibacillus sediminis</name>
    <dbReference type="NCBI Taxonomy" id="2018042"/>
    <lineage>
        <taxon>Bacteria</taxon>
        <taxon>Bacillati</taxon>
        <taxon>Bacillota</taxon>
        <taxon>Bacilli</taxon>
        <taxon>Bacillales</taxon>
        <taxon>Bacillaceae</taxon>
        <taxon>Halalkalibacillus</taxon>
    </lineage>
</organism>
<name>A0A2I0QT77_9BACI</name>
<gene>
    <name evidence="1" type="ORF">CEY16_12320</name>
</gene>
<reference evidence="1 2" key="1">
    <citation type="submission" date="2017-06" db="EMBL/GenBank/DDBJ databases">
        <title>the draft geome sequence of Illustriluteabacillus marina B3227.</title>
        <authorList>
            <person name="He R.-H."/>
            <person name="Du Z.-J."/>
        </authorList>
    </citation>
    <scope>NUCLEOTIDE SEQUENCE [LARGE SCALE GENOMIC DNA]</scope>
    <source>
        <strain evidence="1 2">B3227</strain>
    </source>
</reference>
<dbReference type="Pfam" id="PF10955">
    <property type="entry name" value="Fin"/>
    <property type="match status" value="1"/>
</dbReference>
<dbReference type="AlphaFoldDB" id="A0A2I0QT77"/>
<dbReference type="EMBL" id="PJNH01000003">
    <property type="protein sequence ID" value="PKR77504.1"/>
    <property type="molecule type" value="Genomic_DNA"/>
</dbReference>
<dbReference type="RefSeq" id="WP_101332332.1">
    <property type="nucleotide sequence ID" value="NZ_PJNH01000003.1"/>
</dbReference>
<sequence length="75" mass="8667">MSLKITCRHCKKPMGEIKDDTEIKELLNDLSALNETEGSIHQQEDGTRSLELVCENCEEILNENPTLFELDYFIH</sequence>
<proteinExistence type="predicted"/>
<evidence type="ECO:0000313" key="1">
    <source>
        <dbReference type="EMBL" id="PKR77504.1"/>
    </source>
</evidence>
<protein>
    <recommendedName>
        <fullName evidence="3">DUF2757 domain-containing protein</fullName>
    </recommendedName>
</protein>
<dbReference type="InterPro" id="IPR020115">
    <property type="entry name" value="Fin"/>
</dbReference>
<dbReference type="GO" id="GO:0010468">
    <property type="term" value="P:regulation of gene expression"/>
    <property type="evidence" value="ECO:0007669"/>
    <property type="project" value="InterPro"/>
</dbReference>
<evidence type="ECO:0008006" key="3">
    <source>
        <dbReference type="Google" id="ProtNLM"/>
    </source>
</evidence>
<comment type="caution">
    <text evidence="1">The sequence shown here is derived from an EMBL/GenBank/DDBJ whole genome shotgun (WGS) entry which is preliminary data.</text>
</comment>
<accession>A0A2I0QT77</accession>
<dbReference type="OrthoDB" id="2084556at2"/>
<evidence type="ECO:0000313" key="2">
    <source>
        <dbReference type="Proteomes" id="UP000243524"/>
    </source>
</evidence>
<dbReference type="Proteomes" id="UP000243524">
    <property type="component" value="Unassembled WGS sequence"/>
</dbReference>